<dbReference type="AlphaFoldDB" id="A0A1B3XPP7"/>
<dbReference type="EMBL" id="CP017080">
    <property type="protein sequence ID" value="AOH55192.1"/>
    <property type="molecule type" value="Genomic_DNA"/>
</dbReference>
<evidence type="ECO:0000313" key="2">
    <source>
        <dbReference type="Proteomes" id="UP000077926"/>
    </source>
</evidence>
<dbReference type="OrthoDB" id="9785372at2"/>
<gene>
    <name evidence="1" type="ORF">ABE28_012605</name>
</gene>
<keyword evidence="2" id="KW-1185">Reference proteome</keyword>
<evidence type="ECO:0000313" key="1">
    <source>
        <dbReference type="EMBL" id="AOH55192.1"/>
    </source>
</evidence>
<sequence length="60" mass="6399">MNEAFKSASHTKLMVAGGAGSLFTDEEIPTATNPTKQLVEIKRRALPPKNVEGPFSLSAN</sequence>
<protein>
    <submittedName>
        <fullName evidence="1">Uncharacterized protein</fullName>
    </submittedName>
</protein>
<dbReference type="KEGG" id="bmur:ABE28_012605"/>
<proteinExistence type="predicted"/>
<reference evidence="1 2" key="1">
    <citation type="submission" date="2016-08" db="EMBL/GenBank/DDBJ databases">
        <title>Complete genome sequence of Bacillus muralis G25-68, a strain with toxicity to nematodes.</title>
        <authorList>
            <person name="Zheng Z."/>
        </authorList>
    </citation>
    <scope>NUCLEOTIDE SEQUENCE [LARGE SCALE GENOMIC DNA]</scope>
    <source>
        <strain evidence="1 2">G25-68</strain>
    </source>
</reference>
<name>A0A1B3XPP7_9BACI</name>
<dbReference type="Proteomes" id="UP000077926">
    <property type="component" value="Chromosome"/>
</dbReference>
<organism evidence="1 2">
    <name type="scientific">Peribacillus muralis</name>
    <dbReference type="NCBI Taxonomy" id="264697"/>
    <lineage>
        <taxon>Bacteria</taxon>
        <taxon>Bacillati</taxon>
        <taxon>Bacillota</taxon>
        <taxon>Bacilli</taxon>
        <taxon>Bacillales</taxon>
        <taxon>Bacillaceae</taxon>
        <taxon>Peribacillus</taxon>
    </lineage>
</organism>
<accession>A0A1B3XPP7</accession>